<evidence type="ECO:0000259" key="11">
    <source>
        <dbReference type="Pfam" id="PF18097"/>
    </source>
</evidence>
<keyword evidence="5" id="KW-0963">Cytoplasm</keyword>
<dbReference type="Proteomes" id="UP000292052">
    <property type="component" value="Unassembled WGS sequence"/>
</dbReference>
<keyword evidence="4" id="KW-0813">Transport</keyword>
<feature type="domain" description="Vta1/callose synthase N-terminal" evidence="10">
    <location>
        <begin position="12"/>
        <end position="155"/>
    </location>
</feature>
<comment type="caution">
    <text evidence="12">The sequence shown here is derived from an EMBL/GenBank/DDBJ whole genome shotgun (WGS) entry which is preliminary data.</text>
</comment>
<dbReference type="EMBL" id="QDEB01076308">
    <property type="protein sequence ID" value="RZC34839.1"/>
    <property type="molecule type" value="Genomic_DNA"/>
</dbReference>
<dbReference type="Gene3D" id="1.20.5.420">
    <property type="entry name" value="Immunoglobulin FC, subunit C"/>
    <property type="match status" value="1"/>
</dbReference>
<evidence type="ECO:0000256" key="4">
    <source>
        <dbReference type="ARBA" id="ARBA00022448"/>
    </source>
</evidence>
<evidence type="ECO:0000256" key="1">
    <source>
        <dbReference type="ARBA" id="ARBA00004481"/>
    </source>
</evidence>
<dbReference type="InterPro" id="IPR041212">
    <property type="entry name" value="Vta1_C"/>
</dbReference>
<dbReference type="FunFam" id="1.20.5.420:FF:000001">
    <property type="entry name" value="Vacuolar protein sorting-associated protein VTA1 homolog"/>
    <property type="match status" value="1"/>
</dbReference>
<comment type="subcellular location">
    <subcellularLocation>
        <location evidence="2">Cytoplasm</location>
    </subcellularLocation>
    <subcellularLocation>
        <location evidence="1">Endosome membrane</location>
        <topology evidence="1">Peripheral membrane protein</topology>
    </subcellularLocation>
</comment>
<feature type="compositionally biased region" description="Low complexity" evidence="9">
    <location>
        <begin position="210"/>
        <end position="224"/>
    </location>
</feature>
<name>A0A482VR07_ASBVE</name>
<feature type="compositionally biased region" description="Pro residues" evidence="9">
    <location>
        <begin position="225"/>
        <end position="238"/>
    </location>
</feature>
<keyword evidence="8" id="KW-0472">Membrane</keyword>
<protein>
    <submittedName>
        <fullName evidence="12">Vacuolar protein sorting-associated protein VTA1-like</fullName>
    </submittedName>
</protein>
<evidence type="ECO:0000256" key="2">
    <source>
        <dbReference type="ARBA" id="ARBA00004496"/>
    </source>
</evidence>
<evidence type="ECO:0000256" key="3">
    <source>
        <dbReference type="ARBA" id="ARBA00007895"/>
    </source>
</evidence>
<feature type="compositionally biased region" description="Low complexity" evidence="9">
    <location>
        <begin position="239"/>
        <end position="258"/>
    </location>
</feature>
<feature type="domain" description="Vta1 C-terminal" evidence="11">
    <location>
        <begin position="258"/>
        <end position="295"/>
    </location>
</feature>
<evidence type="ECO:0000259" key="10">
    <source>
        <dbReference type="Pfam" id="PF04652"/>
    </source>
</evidence>
<dbReference type="GO" id="GO:0015031">
    <property type="term" value="P:protein transport"/>
    <property type="evidence" value="ECO:0007669"/>
    <property type="project" value="UniProtKB-KW"/>
</dbReference>
<evidence type="ECO:0000313" key="13">
    <source>
        <dbReference type="Proteomes" id="UP000292052"/>
    </source>
</evidence>
<keyword evidence="6" id="KW-0967">Endosome</keyword>
<keyword evidence="7" id="KW-0653">Protein transport</keyword>
<dbReference type="PANTHER" id="PTHR46009">
    <property type="entry name" value="VACUOLAR PROTEIN SORTING-ASSOCIATED PROTEIN VTA1 HOMOLOG"/>
    <property type="match status" value="1"/>
</dbReference>
<feature type="region of interest" description="Disordered" evidence="9">
    <location>
        <begin position="179"/>
        <end position="260"/>
    </location>
</feature>
<evidence type="ECO:0000256" key="6">
    <source>
        <dbReference type="ARBA" id="ARBA00022753"/>
    </source>
</evidence>
<keyword evidence="13" id="KW-1185">Reference proteome</keyword>
<comment type="similarity">
    <text evidence="3">Belongs to the VTA1 family.</text>
</comment>
<accession>A0A482VR07</accession>
<dbReference type="AlphaFoldDB" id="A0A482VR07"/>
<evidence type="ECO:0000256" key="5">
    <source>
        <dbReference type="ARBA" id="ARBA00022490"/>
    </source>
</evidence>
<dbReference type="GO" id="GO:0032511">
    <property type="term" value="P:late endosome to vacuole transport via multivesicular body sorting pathway"/>
    <property type="evidence" value="ECO:0007669"/>
    <property type="project" value="InterPro"/>
</dbReference>
<dbReference type="Gene3D" id="1.25.40.270">
    <property type="entry name" value="Vacuolar protein sorting-associated protein vta1"/>
    <property type="match status" value="1"/>
</dbReference>
<dbReference type="PANTHER" id="PTHR46009:SF1">
    <property type="entry name" value="VACUOLAR PROTEIN SORTING-ASSOCIATED PROTEIN VTA1 HOMOLOG"/>
    <property type="match status" value="1"/>
</dbReference>
<reference evidence="12 13" key="1">
    <citation type="submission" date="2017-03" db="EMBL/GenBank/DDBJ databases">
        <title>Genome of the blue death feigning beetle - Asbolus verrucosus.</title>
        <authorList>
            <person name="Rider S.D."/>
        </authorList>
    </citation>
    <scope>NUCLEOTIDE SEQUENCE [LARGE SCALE GENOMIC DNA]</scope>
    <source>
        <strain evidence="12">Butters</strain>
        <tissue evidence="12">Head and leg muscle</tissue>
    </source>
</reference>
<dbReference type="InterPro" id="IPR023175">
    <property type="entry name" value="Vta1/CALS_N_sf"/>
</dbReference>
<dbReference type="GO" id="GO:0010008">
    <property type="term" value="C:endosome membrane"/>
    <property type="evidence" value="ECO:0007669"/>
    <property type="project" value="UniProtKB-SubCell"/>
</dbReference>
<dbReference type="OrthoDB" id="391137at2759"/>
<evidence type="ECO:0000313" key="12">
    <source>
        <dbReference type="EMBL" id="RZC34839.1"/>
    </source>
</evidence>
<evidence type="ECO:0000256" key="7">
    <source>
        <dbReference type="ARBA" id="ARBA00022927"/>
    </source>
</evidence>
<dbReference type="Pfam" id="PF04652">
    <property type="entry name" value="Vta1"/>
    <property type="match status" value="1"/>
</dbReference>
<gene>
    <name evidence="12" type="ORF">BDFB_001320</name>
</gene>
<organism evidence="12 13">
    <name type="scientific">Asbolus verrucosus</name>
    <name type="common">Desert ironclad beetle</name>
    <dbReference type="NCBI Taxonomy" id="1661398"/>
    <lineage>
        <taxon>Eukaryota</taxon>
        <taxon>Metazoa</taxon>
        <taxon>Ecdysozoa</taxon>
        <taxon>Arthropoda</taxon>
        <taxon>Hexapoda</taxon>
        <taxon>Insecta</taxon>
        <taxon>Pterygota</taxon>
        <taxon>Neoptera</taxon>
        <taxon>Endopterygota</taxon>
        <taxon>Coleoptera</taxon>
        <taxon>Polyphaga</taxon>
        <taxon>Cucujiformia</taxon>
        <taxon>Tenebrionidae</taxon>
        <taxon>Pimeliinae</taxon>
        <taxon>Asbolus</taxon>
    </lineage>
</organism>
<feature type="non-terminal residue" evidence="12">
    <location>
        <position position="298"/>
    </location>
</feature>
<dbReference type="InterPro" id="IPR044538">
    <property type="entry name" value="Vta1-like"/>
</dbReference>
<dbReference type="Pfam" id="PF18097">
    <property type="entry name" value="Vta1_C"/>
    <property type="match status" value="1"/>
</dbReference>
<dbReference type="STRING" id="1661398.A0A482VR07"/>
<dbReference type="InterPro" id="IPR039431">
    <property type="entry name" value="Vta1/CALS_N"/>
</dbReference>
<evidence type="ECO:0000256" key="8">
    <source>
        <dbReference type="ARBA" id="ARBA00023136"/>
    </source>
</evidence>
<proteinExistence type="inferred from homology"/>
<evidence type="ECO:0000256" key="9">
    <source>
        <dbReference type="SAM" id="MobiDB-lite"/>
    </source>
</evidence>
<dbReference type="GO" id="GO:0005771">
    <property type="term" value="C:multivesicular body"/>
    <property type="evidence" value="ECO:0007669"/>
    <property type="project" value="TreeGrafter"/>
</dbReference>
<sequence length="298" mass="32810">MGFPPVPPIIKSIAHVLKVAEEHDGRNIVVSYWARMYACQSTMKLIPGKKPPEVSSLLIALMDWLEETKKTHHDVEGICNETVAQAMIEQYAIQLFTYADGQDRAENFNKNMIKAFYTAGILMDILEQFGEQSEDIMNKKKYAKWKAAYIHNCLKSGDTPTAGGPDDHLKNVIDITKEGDDEPADSDLVISPRSHFRDFPDTTNTGYNLPTGPAPASSPVTPVVPTQPEPFTPQPVTPATPSISTPAPPAAGNGTPNPEHIQKAQKYCKYATSALNYDDVKTAIENLNKALNLLQYGR</sequence>